<dbReference type="GO" id="GO:0010185">
    <property type="term" value="P:regulation of cellular defense response"/>
    <property type="evidence" value="ECO:0007669"/>
    <property type="project" value="UniProtKB-ARBA"/>
</dbReference>
<keyword evidence="8" id="KW-0106">Calcium</keyword>
<dbReference type="InterPro" id="IPR008979">
    <property type="entry name" value="Galactose-bd-like_sf"/>
</dbReference>
<evidence type="ECO:0000256" key="8">
    <source>
        <dbReference type="ARBA" id="ARBA00022837"/>
    </source>
</evidence>
<dbReference type="PANTHER" id="PTHR45713">
    <property type="entry name" value="FTP DOMAIN-CONTAINING PROTEIN"/>
    <property type="match status" value="1"/>
</dbReference>
<dbReference type="GO" id="GO:0005576">
    <property type="term" value="C:extracellular region"/>
    <property type="evidence" value="ECO:0007669"/>
    <property type="project" value="UniProtKB-SubCell"/>
</dbReference>
<evidence type="ECO:0000256" key="2">
    <source>
        <dbReference type="ARBA" id="ARBA00004613"/>
    </source>
</evidence>
<organism evidence="11 12">
    <name type="scientific">Dissostichus mawsoni</name>
    <name type="common">Antarctic cod</name>
    <dbReference type="NCBI Taxonomy" id="36200"/>
    <lineage>
        <taxon>Eukaryota</taxon>
        <taxon>Metazoa</taxon>
        <taxon>Chordata</taxon>
        <taxon>Craniata</taxon>
        <taxon>Vertebrata</taxon>
        <taxon>Euteleostomi</taxon>
        <taxon>Actinopterygii</taxon>
        <taxon>Neopterygii</taxon>
        <taxon>Teleostei</taxon>
        <taxon>Neoteleostei</taxon>
        <taxon>Acanthomorphata</taxon>
        <taxon>Eupercaria</taxon>
        <taxon>Perciformes</taxon>
        <taxon>Notothenioidei</taxon>
        <taxon>Nototheniidae</taxon>
        <taxon>Dissostichus</taxon>
    </lineage>
</organism>
<comment type="function">
    <text evidence="1">Acts as a defensive agent. Recognizes blood group fucosylated oligosaccharides including A, B, H and Lewis B-type antigens. Does not recognize Lewis A antigen and has low affinity for monovalent haptens.</text>
</comment>
<keyword evidence="7" id="KW-0430">Lectin</keyword>
<evidence type="ECO:0000256" key="4">
    <source>
        <dbReference type="ARBA" id="ARBA00011233"/>
    </source>
</evidence>
<feature type="domain" description="Fucolectin tachylectin-4 pentraxin-1" evidence="10">
    <location>
        <begin position="157"/>
        <end position="244"/>
    </location>
</feature>
<keyword evidence="9" id="KW-1015">Disulfide bond</keyword>
<dbReference type="GO" id="GO:0046872">
    <property type="term" value="F:metal ion binding"/>
    <property type="evidence" value="ECO:0007669"/>
    <property type="project" value="UniProtKB-KW"/>
</dbReference>
<feature type="domain" description="Fucolectin tachylectin-4 pentraxin-1" evidence="10">
    <location>
        <begin position="1060"/>
        <end position="1193"/>
    </location>
</feature>
<evidence type="ECO:0000256" key="7">
    <source>
        <dbReference type="ARBA" id="ARBA00022734"/>
    </source>
</evidence>
<dbReference type="InterPro" id="IPR051941">
    <property type="entry name" value="BG_Antigen-Binding_Lectin"/>
</dbReference>
<feature type="domain" description="Fucolectin tachylectin-4 pentraxin-1" evidence="10">
    <location>
        <begin position="538"/>
        <end position="677"/>
    </location>
</feature>
<dbReference type="InterPro" id="IPR006585">
    <property type="entry name" value="FTP1"/>
</dbReference>
<feature type="domain" description="Fucolectin tachylectin-4 pentraxin-1" evidence="10">
    <location>
        <begin position="29"/>
        <end position="152"/>
    </location>
</feature>
<comment type="caution">
    <text evidence="11">The sequence shown here is derived from an EMBL/GenBank/DDBJ whole genome shotgun (WGS) entry which is preliminary data.</text>
</comment>
<comment type="subcellular location">
    <subcellularLocation>
        <location evidence="2">Secreted</location>
    </subcellularLocation>
</comment>
<keyword evidence="5" id="KW-0964">Secreted</keyword>
<proteinExistence type="inferred from homology"/>
<evidence type="ECO:0000259" key="10">
    <source>
        <dbReference type="SMART" id="SM00607"/>
    </source>
</evidence>
<reference evidence="11 12" key="1">
    <citation type="submission" date="2020-03" db="EMBL/GenBank/DDBJ databases">
        <title>Dissostichus mawsoni Genome sequencing and assembly.</title>
        <authorList>
            <person name="Park H."/>
        </authorList>
    </citation>
    <scope>NUCLEOTIDE SEQUENCE [LARGE SCALE GENOMIC DNA]</scope>
    <source>
        <strain evidence="11">DM0001</strain>
        <tissue evidence="11">Muscle</tissue>
    </source>
</reference>
<feature type="domain" description="Fucolectin tachylectin-4 pentraxin-1" evidence="10">
    <location>
        <begin position="859"/>
        <end position="1003"/>
    </location>
</feature>
<evidence type="ECO:0000313" key="11">
    <source>
        <dbReference type="EMBL" id="KAF3839211.1"/>
    </source>
</evidence>
<dbReference type="OrthoDB" id="547680at2759"/>
<dbReference type="SUPFAM" id="SSF49785">
    <property type="entry name" value="Galactose-binding domain-like"/>
    <property type="match status" value="10"/>
</dbReference>
<sequence>MTILCLIQNDETQCFPSHAPHGDKTWRCAEKRPSQSLYAFGSASSAIDGNRENSSILDRAATLIESNPWWRVDLLEPYIVTSVIISNRADCCSERLVGTGPHRQLFRQQWCNKPRLVQLHRGIDTMTFTDRVEGRYVTVRIPGMERSLPSVRWKSTECNLAILGQAAHSSVHGSRDAYKAIDGNRASKWPENSCSSTDKEKNPWWRLTLHKTHKVFSVKITNRFKNHKRLNGAEIHVGDSLVNEGENLAIQGKATQSSLYMFGLANNAIDGGRASNRGIGPLVELALPKTHKVFSVKITNRKEFPERLNGAEISIGDSLVKMVLTIPGGAGAFHCKGMNGRFVNIVIPEEFLSLCEVEVANGMDGRYVYIGVPGRKEFLTLCEVETLLEVLRSSNFGSGMMKLSVFLLMLLMETCSVSTYQNVALRGKATQSNRLEHAFGSASSAIDGNRENKFHSGSCSHTDAESNPWWRVDLLEPYVVTSVIISNRADCCSERLVGAQVHIGNSLDNNGATNPVVGTITTAGALHTMTFTDRVEGRYNLAIQGKAAQSSVYEAADADRAIDGNPSPRWADGSCSHTSNDLNPWWRLALPKTHKVFSVKITNRYALPERLDGAEIRIGDSLVNNGADNPRCAVITSIPAGGAGAFHCKGMNGRFVNIVIPEEFLSLCEVEVANGMDGRYVYIGVPGRKEFLTLCEVEVMMKLSVFLLMLLMETCSVSTYQNVALRGKATQSNRLEHAFGSASSAIDGNRENKFHSGSCSHTDAESNPWWRVDLLEPYVVTSVIISNRADCCSERLVGAQVHIGNSLDNNGATNPGGTITTAGALHTMTFTDRVEGRYVTVRIPGDGKVLTLCEVEVYGENLAIQGKAAQSSVYEAADADRAIDGNPSPRWADGSCSHTSNDLNPWWRLALPKTHKVFSVKITNRYALPERLDGAEIRIGDSLVNNGADNPRCAVITSIPAGGAGAFHCKGMNGRFVNIVIPGREEFLSLCEVEVFALITSIPAGETVEFQVPNGMDGRYVYIGITGRHEWLTLCEVEVMMKLSVFLLMLLMETCSASTYQNVALRGKATQSNRLEHAFGSASSAIDGNRENKFHSGSCSHTDAESNPWWRVDLLEPYIVTSVIISNRADCCSERLVGAQVHIGNSLDNNGATNPGGTITTAGALHTMTFTDRVEGRYVTVRIPGMERREPGHSRKSHTVITVSCSVTAEELDPWWRLALPKTHKVFSVKITNRYEHHERINGAEIRIGDSLVNNGADNPRFAVITSIPAVQGSHGMDGRYVYIGIPGRKVFLTLCEVEVFGSALD</sequence>
<feature type="domain" description="Fucolectin tachylectin-4 pentraxin-1" evidence="10">
    <location>
        <begin position="1194"/>
        <end position="1306"/>
    </location>
</feature>
<name>A0A7J5XQJ5_DISMA</name>
<dbReference type="Pfam" id="PF22633">
    <property type="entry name" value="F5_F8_type_C_2"/>
    <property type="match status" value="8"/>
</dbReference>
<comment type="similarity">
    <text evidence="3">Belongs to the fucolectin family.</text>
</comment>
<evidence type="ECO:0000256" key="3">
    <source>
        <dbReference type="ARBA" id="ARBA00010147"/>
    </source>
</evidence>
<dbReference type="Proteomes" id="UP000518266">
    <property type="component" value="Unassembled WGS sequence"/>
</dbReference>
<gene>
    <name evidence="11" type="ORF">F7725_017928</name>
</gene>
<evidence type="ECO:0000256" key="6">
    <source>
        <dbReference type="ARBA" id="ARBA00022723"/>
    </source>
</evidence>
<protein>
    <recommendedName>
        <fullName evidence="10">Fucolectin tachylectin-4 pentraxin-1 domain-containing protein</fullName>
    </recommendedName>
</protein>
<comment type="subunit">
    <text evidence="4">Homotrimer.</text>
</comment>
<evidence type="ECO:0000313" key="12">
    <source>
        <dbReference type="Proteomes" id="UP000518266"/>
    </source>
</evidence>
<dbReference type="GO" id="GO:0042806">
    <property type="term" value="F:fucose binding"/>
    <property type="evidence" value="ECO:0007669"/>
    <property type="project" value="UniProtKB-ARBA"/>
</dbReference>
<evidence type="ECO:0000256" key="1">
    <source>
        <dbReference type="ARBA" id="ARBA00002219"/>
    </source>
</evidence>
<dbReference type="Gene3D" id="2.60.120.260">
    <property type="entry name" value="Galactose-binding domain-like"/>
    <property type="match status" value="10"/>
</dbReference>
<dbReference type="EMBL" id="JAAKFY010000021">
    <property type="protein sequence ID" value="KAF3839211.1"/>
    <property type="molecule type" value="Genomic_DNA"/>
</dbReference>
<evidence type="ECO:0000256" key="5">
    <source>
        <dbReference type="ARBA" id="ARBA00022525"/>
    </source>
</evidence>
<feature type="domain" description="Fucolectin tachylectin-4 pentraxin-1" evidence="10">
    <location>
        <begin position="720"/>
        <end position="858"/>
    </location>
</feature>
<dbReference type="PANTHER" id="PTHR45713:SF8">
    <property type="entry name" value="SI:CH211-215K15.4"/>
    <property type="match status" value="1"/>
</dbReference>
<evidence type="ECO:0000256" key="9">
    <source>
        <dbReference type="ARBA" id="ARBA00023157"/>
    </source>
</evidence>
<accession>A0A7J5XQJ5</accession>
<feature type="domain" description="Fucolectin tachylectin-4 pentraxin-1" evidence="10">
    <location>
        <begin position="245"/>
        <end position="364"/>
    </location>
</feature>
<dbReference type="SMART" id="SM00607">
    <property type="entry name" value="FTP"/>
    <property type="match status" value="9"/>
</dbReference>
<keyword evidence="6" id="KW-0479">Metal-binding</keyword>
<feature type="domain" description="Fucolectin tachylectin-4 pentraxin-1" evidence="10">
    <location>
        <begin position="420"/>
        <end position="536"/>
    </location>
</feature>
<dbReference type="GO" id="GO:0001868">
    <property type="term" value="P:regulation of complement activation, lectin pathway"/>
    <property type="evidence" value="ECO:0007669"/>
    <property type="project" value="UniProtKB-ARBA"/>
</dbReference>
<keyword evidence="12" id="KW-1185">Reference proteome</keyword>